<dbReference type="RefSeq" id="WP_283472242.1">
    <property type="nucleotide sequence ID" value="NZ_CP114505.1"/>
</dbReference>
<sequence>MRAFLSVMSHYSVLTLKVITQTENVNIEFEDLVEEKVIWYFGKKISSLVYYAKTVLNKEDDKPVCPKCGHSMHKHGYTNPIKVKYTSDNASRPTFILLRKARYACDFCHRTMQMEASKLIDKFKSISLRAKHYILSLLTTEFSMTEIARQATTSVSYVLNVLVNSIDPYNLSKYDNLPKHICIDEVRVINRVCNFICCDAVKGTIIGVLPSNDGKSIIEFFQKFPLKVRQTVETITMDLNISYPNIMRRLFHHAALIADRFHLVKMLHSALDEKRIEVYKRYKKSNIEYKVLKFYYKIFHKFEDDLDSEHLKQWYRLGSTPYTELELLDIGLNCDEELRIIYDLVQEVRGALTEYNYLKMITMLQEYTVRKSNLIIQRREWSTKNGKKNTYNFNDYYPKELQENPVDYKFSTFMRKSNYDLVINAFKEEYKDFTNGKIEGINNVVKHLKSNAYGFKLFDNFYRRVLLKINS</sequence>
<dbReference type="NCBIfam" id="NF033550">
    <property type="entry name" value="transpos_ISL3"/>
    <property type="match status" value="1"/>
</dbReference>
<dbReference type="PANTHER" id="PTHR33498:SF1">
    <property type="entry name" value="TRANSPOSASE FOR INSERTION SEQUENCE ELEMENT IS1557"/>
    <property type="match status" value="1"/>
</dbReference>
<dbReference type="InterPro" id="IPR047951">
    <property type="entry name" value="Transpos_ISL3"/>
</dbReference>
<organism evidence="2 3">
    <name type="scientific">Ligilactobacillus salivarius</name>
    <dbReference type="NCBI Taxonomy" id="1624"/>
    <lineage>
        <taxon>Bacteria</taxon>
        <taxon>Bacillati</taxon>
        <taxon>Bacillota</taxon>
        <taxon>Bacilli</taxon>
        <taxon>Lactobacillales</taxon>
        <taxon>Lactobacillaceae</taxon>
        <taxon>Ligilactobacillus</taxon>
    </lineage>
</organism>
<reference evidence="2 3" key="1">
    <citation type="submission" date="2022-12" db="EMBL/GenBank/DDBJ databases">
        <title>Assessment of beneficial effects and identification of host adaptation-associated genes of Ligilactobacillus salivarius isolated from Meles meles.</title>
        <authorList>
            <person name="Wang Y."/>
        </authorList>
    </citation>
    <scope>NUCLEOTIDE SEQUENCE [LARGE SCALE GENOMIC DNA]</scope>
    <source>
        <strain evidence="2 3">S35</strain>
    </source>
</reference>
<feature type="domain" description="Transposase IS204/IS1001/IS1096/IS1165 DDE" evidence="1">
    <location>
        <begin position="181"/>
        <end position="464"/>
    </location>
</feature>
<evidence type="ECO:0000313" key="2">
    <source>
        <dbReference type="EMBL" id="WHS18118.1"/>
    </source>
</evidence>
<accession>A0ABD7YXQ8</accession>
<name>A0ABD7YXQ8_9LACO</name>
<proteinExistence type="predicted"/>
<dbReference type="EMBL" id="CP114509">
    <property type="protein sequence ID" value="WHS18118.1"/>
    <property type="molecule type" value="Genomic_DNA"/>
</dbReference>
<dbReference type="InterPro" id="IPR002560">
    <property type="entry name" value="Transposase_DDE"/>
</dbReference>
<dbReference type="PANTHER" id="PTHR33498">
    <property type="entry name" value="TRANSPOSASE FOR INSERTION SEQUENCE ELEMENT IS1557"/>
    <property type="match status" value="1"/>
</dbReference>
<dbReference type="Pfam" id="PF01610">
    <property type="entry name" value="DDE_Tnp_ISL3"/>
    <property type="match status" value="1"/>
</dbReference>
<dbReference type="AlphaFoldDB" id="A0ABD7YXQ8"/>
<evidence type="ECO:0000313" key="3">
    <source>
        <dbReference type="Proteomes" id="UP001224533"/>
    </source>
</evidence>
<evidence type="ECO:0000259" key="1">
    <source>
        <dbReference type="Pfam" id="PF01610"/>
    </source>
</evidence>
<gene>
    <name evidence="2" type="ORF">O2U02_02535</name>
</gene>
<dbReference type="Proteomes" id="UP001224533">
    <property type="component" value="Chromosome"/>
</dbReference>
<protein>
    <submittedName>
        <fullName evidence="2">ISL3 family transposase</fullName>
    </submittedName>
</protein>